<protein>
    <recommendedName>
        <fullName evidence="2">histidine kinase</fullName>
        <ecNumber evidence="2">2.7.13.3</ecNumber>
    </recommendedName>
</protein>
<dbReference type="PRINTS" id="PR00344">
    <property type="entry name" value="BCTRLSENSOR"/>
</dbReference>
<evidence type="ECO:0000256" key="6">
    <source>
        <dbReference type="ARBA" id="ARBA00023012"/>
    </source>
</evidence>
<dbReference type="InterPro" id="IPR050351">
    <property type="entry name" value="BphY/WalK/GraS-like"/>
</dbReference>
<evidence type="ECO:0000256" key="4">
    <source>
        <dbReference type="ARBA" id="ARBA00022679"/>
    </source>
</evidence>
<dbReference type="Gene3D" id="3.30.565.10">
    <property type="entry name" value="Histidine kinase-like ATPase, C-terminal domain"/>
    <property type="match status" value="1"/>
</dbReference>
<dbReference type="PANTHER" id="PTHR45453">
    <property type="entry name" value="PHOSPHATE REGULON SENSOR PROTEIN PHOR"/>
    <property type="match status" value="1"/>
</dbReference>
<dbReference type="GO" id="GO:0016301">
    <property type="term" value="F:kinase activity"/>
    <property type="evidence" value="ECO:0007669"/>
    <property type="project" value="UniProtKB-KW"/>
</dbReference>
<keyword evidence="7" id="KW-1133">Transmembrane helix</keyword>
<dbReference type="PROSITE" id="PS50109">
    <property type="entry name" value="HIS_KIN"/>
    <property type="match status" value="1"/>
</dbReference>
<feature type="transmembrane region" description="Helical" evidence="7">
    <location>
        <begin position="239"/>
        <end position="260"/>
    </location>
</feature>
<organism evidence="9 10">
    <name type="scientific">Belliella marina</name>
    <dbReference type="NCBI Taxonomy" id="1644146"/>
    <lineage>
        <taxon>Bacteria</taxon>
        <taxon>Pseudomonadati</taxon>
        <taxon>Bacteroidota</taxon>
        <taxon>Cytophagia</taxon>
        <taxon>Cytophagales</taxon>
        <taxon>Cyclobacteriaceae</taxon>
        <taxon>Belliella</taxon>
    </lineage>
</organism>
<dbReference type="InterPro" id="IPR005467">
    <property type="entry name" value="His_kinase_dom"/>
</dbReference>
<dbReference type="EC" id="2.7.13.3" evidence="2"/>
<dbReference type="Proteomes" id="UP001597361">
    <property type="component" value="Unassembled WGS sequence"/>
</dbReference>
<keyword evidence="5 9" id="KW-0418">Kinase</keyword>
<dbReference type="SMART" id="SM00388">
    <property type="entry name" value="HisKA"/>
    <property type="match status" value="1"/>
</dbReference>
<reference evidence="10" key="1">
    <citation type="journal article" date="2019" name="Int. J. Syst. Evol. Microbiol.">
        <title>The Global Catalogue of Microorganisms (GCM) 10K type strain sequencing project: providing services to taxonomists for standard genome sequencing and annotation.</title>
        <authorList>
            <consortium name="The Broad Institute Genomics Platform"/>
            <consortium name="The Broad Institute Genome Sequencing Center for Infectious Disease"/>
            <person name="Wu L."/>
            <person name="Ma J."/>
        </authorList>
    </citation>
    <scope>NUCLEOTIDE SEQUENCE [LARGE SCALE GENOMIC DNA]</scope>
    <source>
        <strain evidence="10">CGMCC 1.15180</strain>
    </source>
</reference>
<keyword evidence="6" id="KW-0902">Two-component regulatory system</keyword>
<dbReference type="InterPro" id="IPR004358">
    <property type="entry name" value="Sig_transdc_His_kin-like_C"/>
</dbReference>
<keyword evidence="4" id="KW-0808">Transferase</keyword>
<comment type="catalytic activity">
    <reaction evidence="1">
        <text>ATP + protein L-histidine = ADP + protein N-phospho-L-histidine.</text>
        <dbReference type="EC" id="2.7.13.3"/>
    </reaction>
</comment>
<dbReference type="SMART" id="SM00387">
    <property type="entry name" value="HATPase_c"/>
    <property type="match status" value="1"/>
</dbReference>
<evidence type="ECO:0000256" key="3">
    <source>
        <dbReference type="ARBA" id="ARBA00022553"/>
    </source>
</evidence>
<gene>
    <name evidence="9" type="ORF">ACFSKL_18710</name>
</gene>
<dbReference type="SUPFAM" id="SSF55874">
    <property type="entry name" value="ATPase domain of HSP90 chaperone/DNA topoisomerase II/histidine kinase"/>
    <property type="match status" value="1"/>
</dbReference>
<accession>A0ABW4VQB4</accession>
<dbReference type="InterPro" id="IPR036097">
    <property type="entry name" value="HisK_dim/P_sf"/>
</dbReference>
<dbReference type="Pfam" id="PF00512">
    <property type="entry name" value="HisKA"/>
    <property type="match status" value="1"/>
</dbReference>
<feature type="transmembrane region" description="Helical" evidence="7">
    <location>
        <begin position="7"/>
        <end position="27"/>
    </location>
</feature>
<comment type="caution">
    <text evidence="9">The sequence shown here is derived from an EMBL/GenBank/DDBJ whole genome shotgun (WGS) entry which is preliminary data.</text>
</comment>
<evidence type="ECO:0000256" key="2">
    <source>
        <dbReference type="ARBA" id="ARBA00012438"/>
    </source>
</evidence>
<dbReference type="CDD" id="cd00082">
    <property type="entry name" value="HisKA"/>
    <property type="match status" value="1"/>
</dbReference>
<proteinExistence type="predicted"/>
<dbReference type="InterPro" id="IPR003594">
    <property type="entry name" value="HATPase_dom"/>
</dbReference>
<dbReference type="CDD" id="cd00075">
    <property type="entry name" value="HATPase"/>
    <property type="match status" value="1"/>
</dbReference>
<evidence type="ECO:0000313" key="10">
    <source>
        <dbReference type="Proteomes" id="UP001597361"/>
    </source>
</evidence>
<dbReference type="Gene3D" id="1.10.287.130">
    <property type="match status" value="1"/>
</dbReference>
<keyword evidence="7" id="KW-0812">Transmembrane</keyword>
<keyword evidence="7" id="KW-0472">Membrane</keyword>
<name>A0ABW4VQB4_9BACT</name>
<keyword evidence="3" id="KW-0597">Phosphoprotein</keyword>
<evidence type="ECO:0000259" key="8">
    <source>
        <dbReference type="PROSITE" id="PS50109"/>
    </source>
</evidence>
<evidence type="ECO:0000256" key="1">
    <source>
        <dbReference type="ARBA" id="ARBA00000085"/>
    </source>
</evidence>
<dbReference type="PANTHER" id="PTHR45453:SF1">
    <property type="entry name" value="PHOSPHATE REGULON SENSOR PROTEIN PHOR"/>
    <property type="match status" value="1"/>
</dbReference>
<dbReference type="InterPro" id="IPR003661">
    <property type="entry name" value="HisK_dim/P_dom"/>
</dbReference>
<evidence type="ECO:0000256" key="7">
    <source>
        <dbReference type="SAM" id="Phobius"/>
    </source>
</evidence>
<dbReference type="SUPFAM" id="SSF47384">
    <property type="entry name" value="Homodimeric domain of signal transducing histidine kinase"/>
    <property type="match status" value="1"/>
</dbReference>
<sequence>MAQKNSRYLVLMISSVLVMLVLQVFWLNTVYQDYKNSLKQETFLLFSTTVTNMIDSLVWKGASPIDLPFIHNLDSLRSGLNHGIVLKRFDSQTNGNNTNEKLRIQVSVDSLSSGKTDSSLNRMIRVISTGGNLETDSIKRVLRPIITGLDSLPGQGFEFNFRREILDTVLMKETFNQKLHEQGYHLKAGVRKLKFGDKAISNTKSRLVLDEINIPFGTRIQPYLDGYQIYLWKKMTAPILFGFLVLALVSISFVIMYRTILKQQRLNLLKNDLISNITHELKTPVATVGVVLEALENFGADQQTEIRQEYIQIAKKELKRLSKMSDSILSSAVSGNQKELKSQLAFDQLLEEQIQSFKPILNSNGFAFDYQKEEGDYTILGHQEQLALMIFNLLDNAVKYSGDKKAINIKLYHQANKLYFNIQDQGIGIPEKFQKHIFEKFVRVPQQDLHDVKGYGMGLAQVYAAVQNHQGKITIKSELGKGTLFTIQLPKND</sequence>
<feature type="domain" description="Histidine kinase" evidence="8">
    <location>
        <begin position="276"/>
        <end position="493"/>
    </location>
</feature>
<dbReference type="InterPro" id="IPR036890">
    <property type="entry name" value="HATPase_C_sf"/>
</dbReference>
<dbReference type="Pfam" id="PF02518">
    <property type="entry name" value="HATPase_c"/>
    <property type="match status" value="1"/>
</dbReference>
<evidence type="ECO:0000313" key="9">
    <source>
        <dbReference type="EMBL" id="MFD2036844.1"/>
    </source>
</evidence>
<dbReference type="RefSeq" id="WP_376888274.1">
    <property type="nucleotide sequence ID" value="NZ_JBHUHR010000045.1"/>
</dbReference>
<keyword evidence="10" id="KW-1185">Reference proteome</keyword>
<dbReference type="EMBL" id="JBHUHR010000045">
    <property type="protein sequence ID" value="MFD2036844.1"/>
    <property type="molecule type" value="Genomic_DNA"/>
</dbReference>
<evidence type="ECO:0000256" key="5">
    <source>
        <dbReference type="ARBA" id="ARBA00022777"/>
    </source>
</evidence>